<accession>A0A4V1IR75</accession>
<sequence>MPSSSSQQQVENQRPGLSLKQGSGWTEGSAAGWERGAGAKKETVKAKKTTLKMRVSNHRRGPGRGPSQWLVTLGRFDVEVSALEVSWTVMGRKIRQRNASGSLSDDACSWAIGNWDLTLPSSPTVQLSNLDDYDGTGLVRLSDKAPAYKEGPSFSPSTIIAPLSFSFPTPFPQIPKMFAPSYSSFDSFSPIAAYSLGQVGDSLPFNAQSIAP</sequence>
<protein>
    <submittedName>
        <fullName evidence="2">Uncharacterized protein</fullName>
    </submittedName>
</protein>
<dbReference type="Proteomes" id="UP000269721">
    <property type="component" value="Unassembled WGS sequence"/>
</dbReference>
<organism evidence="2 3">
    <name type="scientific">Blyttiomyces helicus</name>
    <dbReference type="NCBI Taxonomy" id="388810"/>
    <lineage>
        <taxon>Eukaryota</taxon>
        <taxon>Fungi</taxon>
        <taxon>Fungi incertae sedis</taxon>
        <taxon>Chytridiomycota</taxon>
        <taxon>Chytridiomycota incertae sedis</taxon>
        <taxon>Chytridiomycetes</taxon>
        <taxon>Chytridiomycetes incertae sedis</taxon>
        <taxon>Blyttiomyces</taxon>
    </lineage>
</organism>
<name>A0A4V1IR75_9FUNG</name>
<dbReference type="EMBL" id="KZ996301">
    <property type="protein sequence ID" value="RKO89077.1"/>
    <property type="molecule type" value="Genomic_DNA"/>
</dbReference>
<proteinExistence type="predicted"/>
<evidence type="ECO:0000313" key="3">
    <source>
        <dbReference type="Proteomes" id="UP000269721"/>
    </source>
</evidence>
<gene>
    <name evidence="2" type="ORF">BDK51DRAFT_36705</name>
</gene>
<evidence type="ECO:0000256" key="1">
    <source>
        <dbReference type="SAM" id="MobiDB-lite"/>
    </source>
</evidence>
<reference evidence="3" key="1">
    <citation type="journal article" date="2018" name="Nat. Microbiol.">
        <title>Leveraging single-cell genomics to expand the fungal tree of life.</title>
        <authorList>
            <person name="Ahrendt S.R."/>
            <person name="Quandt C.A."/>
            <person name="Ciobanu D."/>
            <person name="Clum A."/>
            <person name="Salamov A."/>
            <person name="Andreopoulos B."/>
            <person name="Cheng J.F."/>
            <person name="Woyke T."/>
            <person name="Pelin A."/>
            <person name="Henrissat B."/>
            <person name="Reynolds N.K."/>
            <person name="Benny G.L."/>
            <person name="Smith M.E."/>
            <person name="James T.Y."/>
            <person name="Grigoriev I.V."/>
        </authorList>
    </citation>
    <scope>NUCLEOTIDE SEQUENCE [LARGE SCALE GENOMIC DNA]</scope>
</reference>
<feature type="compositionally biased region" description="Polar residues" evidence="1">
    <location>
        <begin position="1"/>
        <end position="12"/>
    </location>
</feature>
<evidence type="ECO:0000313" key="2">
    <source>
        <dbReference type="EMBL" id="RKO89077.1"/>
    </source>
</evidence>
<keyword evidence="3" id="KW-1185">Reference proteome</keyword>
<feature type="region of interest" description="Disordered" evidence="1">
    <location>
        <begin position="1"/>
        <end position="50"/>
    </location>
</feature>
<dbReference type="AlphaFoldDB" id="A0A4V1IR75"/>